<dbReference type="EMBL" id="AE016823">
    <property type="protein sequence ID" value="AAS71480.1"/>
    <property type="molecule type" value="Genomic_DNA"/>
</dbReference>
<dbReference type="HOGENOM" id="CLU_208490_0_0_12"/>
<dbReference type="AlphaFoldDB" id="Q72NA7"/>
<dbReference type="KEGG" id="lic:LIC_12929"/>
<accession>Q72NA7</accession>
<dbReference type="Proteomes" id="UP000007037">
    <property type="component" value="Chromosome I"/>
</dbReference>
<reference evidence="1 2" key="1">
    <citation type="journal article" date="2004" name="J. Bacteriol.">
        <title>Comparative genomics of two Leptospira interrogans serovars reveals novel insights into physiology and pathogenesis.</title>
        <authorList>
            <person name="Nascimento A.L."/>
            <person name="Ko A.I."/>
            <person name="Martins E.A."/>
            <person name="Monteiro-Vitorello C.B."/>
            <person name="Ho P.L."/>
            <person name="Haake D.A."/>
            <person name="Verjovski-Almeida S."/>
            <person name="Hartskeerl R.A."/>
            <person name="Marques M.V."/>
            <person name="Oliveira M.C."/>
            <person name="Menck C.F."/>
            <person name="Leite L.C."/>
            <person name="Carrer H."/>
            <person name="Coutinho L.L."/>
            <person name="Degrave W.M."/>
            <person name="Dellagostin O.A."/>
            <person name="El-Dorry H."/>
            <person name="Ferro E.S."/>
            <person name="Ferro M.I."/>
            <person name="Furlan L.R."/>
            <person name="Gamberini M."/>
            <person name="Giglioti E.A."/>
            <person name="Goes-Neto A."/>
            <person name="Goldman G.H."/>
            <person name="Goldman M.H."/>
            <person name="Harakava R."/>
            <person name="Jeronimo S.M."/>
            <person name="Junqueira-De-Azevedo I.L."/>
            <person name="Kimura E.T."/>
            <person name="Kuramae E.E."/>
            <person name="Lemos E.G."/>
            <person name="Lemos M.V."/>
            <person name="Marino C.L."/>
            <person name="Nunes L.R."/>
            <person name="De Oliveira R.C."/>
            <person name="Pereira G.G."/>
            <person name="Reis M.S."/>
            <person name="Schriefer A."/>
            <person name="Siqueira W.J."/>
            <person name="Sommer P."/>
            <person name="Tsai S.M."/>
            <person name="Simpson A.J."/>
            <person name="Ferro J.A."/>
            <person name="Camargo L.E."/>
            <person name="Kitajima J.P."/>
            <person name="Setubal J.C."/>
            <person name="Van Sluys M.A."/>
        </authorList>
    </citation>
    <scope>NUCLEOTIDE SEQUENCE [LARGE SCALE GENOMIC DNA]</scope>
    <source>
        <strain evidence="1 2">Fiocruz L1-130</strain>
    </source>
</reference>
<organism evidence="1 2">
    <name type="scientific">Leptospira interrogans serogroup Icterohaemorrhagiae serovar copenhageni (strain Fiocruz L1-130)</name>
    <dbReference type="NCBI Taxonomy" id="267671"/>
    <lineage>
        <taxon>Bacteria</taxon>
        <taxon>Pseudomonadati</taxon>
        <taxon>Spirochaetota</taxon>
        <taxon>Spirochaetia</taxon>
        <taxon>Leptospirales</taxon>
        <taxon>Leptospiraceae</taxon>
        <taxon>Leptospira</taxon>
    </lineage>
</organism>
<gene>
    <name evidence="1" type="ordered locus">LIC_12929</name>
</gene>
<protein>
    <submittedName>
        <fullName evidence="1">Uncharacterized protein</fullName>
    </submittedName>
</protein>
<sequence length="62" mass="7666">MLLSSLRGKSYILGFWDKFKMNFLKTNEERKFHLKDSISRILIFKFNKKLKHFKIIIFKENR</sequence>
<evidence type="ECO:0000313" key="1">
    <source>
        <dbReference type="EMBL" id="AAS71480.1"/>
    </source>
</evidence>
<proteinExistence type="predicted"/>
<name>Q72NA7_LEPIC</name>
<evidence type="ECO:0000313" key="2">
    <source>
        <dbReference type="Proteomes" id="UP000007037"/>
    </source>
</evidence>